<dbReference type="Gene3D" id="3.40.30.10">
    <property type="entry name" value="Glutaredoxin"/>
    <property type="match status" value="1"/>
</dbReference>
<proteinExistence type="predicted"/>
<feature type="transmembrane region" description="Helical" evidence="7">
    <location>
        <begin position="293"/>
        <end position="314"/>
    </location>
</feature>
<feature type="domain" description="Thioredoxin" evidence="9">
    <location>
        <begin position="470"/>
        <end position="601"/>
    </location>
</feature>
<keyword evidence="8" id="KW-0732">Signal</keyword>
<dbReference type="GO" id="GO:0045454">
    <property type="term" value="P:cell redox homeostasis"/>
    <property type="evidence" value="ECO:0007669"/>
    <property type="project" value="TreeGrafter"/>
</dbReference>
<keyword evidence="3 7" id="KW-0812">Transmembrane</keyword>
<dbReference type="InterPro" id="IPR036249">
    <property type="entry name" value="Thioredoxin-like_sf"/>
</dbReference>
<dbReference type="GO" id="GO:0005886">
    <property type="term" value="C:plasma membrane"/>
    <property type="evidence" value="ECO:0007669"/>
    <property type="project" value="UniProtKB-SubCell"/>
</dbReference>
<dbReference type="Pfam" id="PF13899">
    <property type="entry name" value="Thioredoxin_7"/>
    <property type="match status" value="1"/>
</dbReference>
<dbReference type="GO" id="GO:0017004">
    <property type="term" value="P:cytochrome complex assembly"/>
    <property type="evidence" value="ECO:0007669"/>
    <property type="project" value="UniProtKB-KW"/>
</dbReference>
<evidence type="ECO:0000313" key="11">
    <source>
        <dbReference type="Proteomes" id="UP000198635"/>
    </source>
</evidence>
<dbReference type="PANTHER" id="PTHR32234">
    <property type="entry name" value="THIOL:DISULFIDE INTERCHANGE PROTEIN DSBD"/>
    <property type="match status" value="1"/>
</dbReference>
<feature type="signal peptide" evidence="8">
    <location>
        <begin position="1"/>
        <end position="23"/>
    </location>
</feature>
<dbReference type="RefSeq" id="WP_092376256.1">
    <property type="nucleotide sequence ID" value="NZ_FORX01000013.1"/>
</dbReference>
<dbReference type="STRING" id="52560.SAMN04488082_11369"/>
<evidence type="ECO:0000256" key="5">
    <source>
        <dbReference type="ARBA" id="ARBA00022989"/>
    </source>
</evidence>
<evidence type="ECO:0000256" key="4">
    <source>
        <dbReference type="ARBA" id="ARBA00022748"/>
    </source>
</evidence>
<evidence type="ECO:0000256" key="2">
    <source>
        <dbReference type="ARBA" id="ARBA00022475"/>
    </source>
</evidence>
<keyword evidence="11" id="KW-1185">Reference proteome</keyword>
<evidence type="ECO:0000313" key="10">
    <source>
        <dbReference type="EMBL" id="SFK07499.1"/>
    </source>
</evidence>
<name>A0A1I3WK08_9BACT</name>
<gene>
    <name evidence="10" type="ORF">SAMN04488082_11369</name>
</gene>
<dbReference type="Pfam" id="PF02683">
    <property type="entry name" value="DsbD_TM"/>
    <property type="match status" value="1"/>
</dbReference>
<evidence type="ECO:0000256" key="7">
    <source>
        <dbReference type="SAM" id="Phobius"/>
    </source>
</evidence>
<dbReference type="AlphaFoldDB" id="A0A1I3WK08"/>
<evidence type="ECO:0000256" key="8">
    <source>
        <dbReference type="SAM" id="SignalP"/>
    </source>
</evidence>
<feature type="transmembrane region" description="Helical" evidence="7">
    <location>
        <begin position="430"/>
        <end position="449"/>
    </location>
</feature>
<protein>
    <submittedName>
        <fullName evidence="10">Thiol:disulfide interchange protein DsbD</fullName>
    </submittedName>
</protein>
<evidence type="ECO:0000256" key="1">
    <source>
        <dbReference type="ARBA" id="ARBA00004651"/>
    </source>
</evidence>
<feature type="transmembrane region" description="Helical" evidence="7">
    <location>
        <begin position="212"/>
        <end position="233"/>
    </location>
</feature>
<keyword evidence="4" id="KW-0201">Cytochrome c-type biogenesis</keyword>
<sequence length="601" mass="65673">MIFQSRFFLICLVLLTLASPAGARADEPYRISLQAYRTDNVMAPVLAVLTLTPSPEWHAYGNIQGPSGFPTEIWATRDGQVLSPLYPTPTPGPDPLDPSLIVELYDGPTPFFIPLPDGPATVVVGIKALLCSSTTCQPIKEELELVIATATALPPAEEQDWWPRFLQAAPGPDSGLDLEPVTSGDVAQTPTARDFSPRYFAPGLEVHTLSKAAALAFLAGLILNFMPCVLPVITLKLRSFIPAADSVPKSQRLAFRTHNLFFALGMMLYFLILAGIIAVTGMAWGQIFQEPAAIITLTAIVFALCLSLFGVYDLPLIDLKGKAKGVVHHPRLESFTTGILATILATPCSGPFLGGVLAWALIQPPDIIALVLSCIGLGMASPYLAMALFPGLYRFLPKPGAWTLHLERILGFLLAATCVYLFGLLPTSEYVNVLILLWTIALSAWIWGNWTNLSQDRTRRWSIRGIAIALVVLAAAFLFRQEGHPDPWKNFDMQQFETLRGQENLILDFTADWCPNCKFLEKTVLTPEKSAAFAKEHDAILMRVDLTRHDPELMALLESLGSKSIPILAIFPKANPDSPLVLRDLFTGGQLKEALNAELKP</sequence>
<reference evidence="11" key="1">
    <citation type="submission" date="2016-10" db="EMBL/GenBank/DDBJ databases">
        <authorList>
            <person name="Varghese N."/>
            <person name="Submissions S."/>
        </authorList>
    </citation>
    <scope>NUCLEOTIDE SEQUENCE [LARGE SCALE GENOMIC DNA]</scope>
    <source>
        <strain evidence="11">DSM 5918</strain>
    </source>
</reference>
<feature type="transmembrane region" description="Helical" evidence="7">
    <location>
        <begin position="461"/>
        <end position="479"/>
    </location>
</feature>
<comment type="subcellular location">
    <subcellularLocation>
        <location evidence="1">Cell membrane</location>
        <topology evidence="1">Multi-pass membrane protein</topology>
    </subcellularLocation>
</comment>
<dbReference type="InterPro" id="IPR003834">
    <property type="entry name" value="Cyt_c_assmbl_TM_dom"/>
</dbReference>
<keyword evidence="2" id="KW-1003">Cell membrane</keyword>
<dbReference type="EMBL" id="FORX01000013">
    <property type="protein sequence ID" value="SFK07499.1"/>
    <property type="molecule type" value="Genomic_DNA"/>
</dbReference>
<feature type="transmembrane region" description="Helical" evidence="7">
    <location>
        <begin position="367"/>
        <end position="393"/>
    </location>
</feature>
<feature type="transmembrane region" description="Helical" evidence="7">
    <location>
        <begin position="335"/>
        <end position="361"/>
    </location>
</feature>
<dbReference type="OrthoDB" id="9811036at2"/>
<evidence type="ECO:0000256" key="6">
    <source>
        <dbReference type="ARBA" id="ARBA00023136"/>
    </source>
</evidence>
<dbReference type="GO" id="GO:0015035">
    <property type="term" value="F:protein-disulfide reductase activity"/>
    <property type="evidence" value="ECO:0007669"/>
    <property type="project" value="TreeGrafter"/>
</dbReference>
<organism evidence="10 11">
    <name type="scientific">Desulfomicrobium apsheronum</name>
    <dbReference type="NCBI Taxonomy" id="52560"/>
    <lineage>
        <taxon>Bacteria</taxon>
        <taxon>Pseudomonadati</taxon>
        <taxon>Thermodesulfobacteriota</taxon>
        <taxon>Desulfovibrionia</taxon>
        <taxon>Desulfovibrionales</taxon>
        <taxon>Desulfomicrobiaceae</taxon>
        <taxon>Desulfomicrobium</taxon>
    </lineage>
</organism>
<feature type="chain" id="PRO_5011658845" evidence="8">
    <location>
        <begin position="24"/>
        <end position="601"/>
    </location>
</feature>
<keyword evidence="5 7" id="KW-1133">Transmembrane helix</keyword>
<dbReference type="PROSITE" id="PS51352">
    <property type="entry name" value="THIOREDOXIN_2"/>
    <property type="match status" value="1"/>
</dbReference>
<dbReference type="Proteomes" id="UP000198635">
    <property type="component" value="Unassembled WGS sequence"/>
</dbReference>
<keyword evidence="6 7" id="KW-0472">Membrane</keyword>
<feature type="transmembrane region" description="Helical" evidence="7">
    <location>
        <begin position="405"/>
        <end position="424"/>
    </location>
</feature>
<dbReference type="SUPFAM" id="SSF52833">
    <property type="entry name" value="Thioredoxin-like"/>
    <property type="match status" value="1"/>
</dbReference>
<evidence type="ECO:0000259" key="9">
    <source>
        <dbReference type="PROSITE" id="PS51352"/>
    </source>
</evidence>
<feature type="transmembrane region" description="Helical" evidence="7">
    <location>
        <begin position="260"/>
        <end position="287"/>
    </location>
</feature>
<evidence type="ECO:0000256" key="3">
    <source>
        <dbReference type="ARBA" id="ARBA00022692"/>
    </source>
</evidence>
<dbReference type="PANTHER" id="PTHR32234:SF3">
    <property type="entry name" value="SUPPRESSION OF COPPER SENSITIVITY PROTEIN"/>
    <property type="match status" value="1"/>
</dbReference>
<accession>A0A1I3WK08</accession>
<dbReference type="InterPro" id="IPR013766">
    <property type="entry name" value="Thioredoxin_domain"/>
</dbReference>